<protein>
    <recommendedName>
        <fullName evidence="2">Tail protein</fullName>
    </recommendedName>
</protein>
<reference evidence="1" key="1">
    <citation type="submission" date="2020-03" db="EMBL/GenBank/DDBJ databases">
        <title>The deep terrestrial virosphere.</title>
        <authorList>
            <person name="Holmfeldt K."/>
            <person name="Nilsson E."/>
            <person name="Simone D."/>
            <person name="Lopez-Fernandez M."/>
            <person name="Wu X."/>
            <person name="de Brujin I."/>
            <person name="Lundin D."/>
            <person name="Andersson A."/>
            <person name="Bertilsson S."/>
            <person name="Dopson M."/>
        </authorList>
    </citation>
    <scope>NUCLEOTIDE SEQUENCE</scope>
    <source>
        <strain evidence="1">MM415B03270</strain>
    </source>
</reference>
<dbReference type="EMBL" id="MT143008">
    <property type="protein sequence ID" value="QJA91713.1"/>
    <property type="molecule type" value="Genomic_DNA"/>
</dbReference>
<evidence type="ECO:0000313" key="1">
    <source>
        <dbReference type="EMBL" id="QJA91713.1"/>
    </source>
</evidence>
<sequence>MSILSDAELSLIASEIRSVIGDDSVGTTINFYLSGTTVNSWSPTSQLMPAMYSSSGVSAFRGSYSVYEVAESGGMIEYGDVKFIMMADDVSGVLTTIDKVWESGTTWQSATTYTIRNIVRDPLNICYFMQARMV</sequence>
<proteinExistence type="predicted"/>
<gene>
    <name evidence="1" type="ORF">MM415B03270_0004</name>
</gene>
<dbReference type="AlphaFoldDB" id="A0A6M3LB46"/>
<evidence type="ECO:0008006" key="2">
    <source>
        <dbReference type="Google" id="ProtNLM"/>
    </source>
</evidence>
<accession>A0A6M3LB46</accession>
<name>A0A6M3LB46_9ZZZZ</name>
<organism evidence="1">
    <name type="scientific">viral metagenome</name>
    <dbReference type="NCBI Taxonomy" id="1070528"/>
    <lineage>
        <taxon>unclassified sequences</taxon>
        <taxon>metagenomes</taxon>
        <taxon>organismal metagenomes</taxon>
    </lineage>
</organism>